<evidence type="ECO:0000313" key="3">
    <source>
        <dbReference type="Proteomes" id="UP001248067"/>
    </source>
</evidence>
<feature type="region of interest" description="Disordered" evidence="1">
    <location>
        <begin position="101"/>
        <end position="122"/>
    </location>
</feature>
<keyword evidence="3" id="KW-1185">Reference proteome</keyword>
<evidence type="ECO:0000313" key="2">
    <source>
        <dbReference type="EMBL" id="MDR8754362.1"/>
    </source>
</evidence>
<dbReference type="RefSeq" id="WP_175895266.1">
    <property type="nucleotide sequence ID" value="NZ_CADFDQ010000010.1"/>
</dbReference>
<sequence length="136" mass="15170">MGFGIILVAYQEGMPSRHSRQELRVSESLHARINECVAELIDDDSRHGGAEILIGMVKDNDEATDFLMARCAGTVVRCQFGDLPKQPGSGVFAEIVQSLDSMPPHNNEARAGESAEAEAEPEWEETRNKYKYLFWV</sequence>
<dbReference type="EMBL" id="VJSY01000018">
    <property type="protein sequence ID" value="MDR8754362.1"/>
    <property type="molecule type" value="Genomic_DNA"/>
</dbReference>
<gene>
    <name evidence="2" type="ORF">FEQ00_02785</name>
</gene>
<evidence type="ECO:0000256" key="1">
    <source>
        <dbReference type="SAM" id="MobiDB-lite"/>
    </source>
</evidence>
<proteinExistence type="predicted"/>
<reference evidence="2 3" key="1">
    <citation type="submission" date="2019-06" db="EMBL/GenBank/DDBJ databases">
        <title>Evolution of Burkholderia multivorans in the lungs of Cystic Fibrosis patients.</title>
        <authorList>
            <person name="Moreira L.M."/>
        </authorList>
    </citation>
    <scope>NUCLEOTIDE SEQUENCE [LARGE SCALE GENOMIC DNA]</scope>
    <source>
        <strain evidence="2 3">VC13239</strain>
    </source>
</reference>
<name>A0ABU2E3C1_9BURK</name>
<accession>A0ABU2E3C1</accession>
<comment type="caution">
    <text evidence="2">The sequence shown here is derived from an EMBL/GenBank/DDBJ whole genome shotgun (WGS) entry which is preliminary data.</text>
</comment>
<protein>
    <submittedName>
        <fullName evidence="2">Uncharacterized protein</fullName>
    </submittedName>
</protein>
<dbReference type="Proteomes" id="UP001248067">
    <property type="component" value="Unassembled WGS sequence"/>
</dbReference>
<organism evidence="2 3">
    <name type="scientific">Burkholderia pseudomultivorans</name>
    <dbReference type="NCBI Taxonomy" id="1207504"/>
    <lineage>
        <taxon>Bacteria</taxon>
        <taxon>Pseudomonadati</taxon>
        <taxon>Pseudomonadota</taxon>
        <taxon>Betaproteobacteria</taxon>
        <taxon>Burkholderiales</taxon>
        <taxon>Burkholderiaceae</taxon>
        <taxon>Burkholderia</taxon>
        <taxon>Burkholderia cepacia complex</taxon>
    </lineage>
</organism>